<protein>
    <recommendedName>
        <fullName evidence="4">Transmembrane protein</fullName>
    </recommendedName>
</protein>
<reference evidence="2 3" key="1">
    <citation type="submission" date="2024-10" db="EMBL/GenBank/DDBJ databases">
        <title>Updated reference genomes for cyclostephanoid diatoms.</title>
        <authorList>
            <person name="Roberts W.R."/>
            <person name="Alverson A.J."/>
        </authorList>
    </citation>
    <scope>NUCLEOTIDE SEQUENCE [LARGE SCALE GENOMIC DNA]</scope>
    <source>
        <strain evidence="2 3">AJA010-31</strain>
    </source>
</reference>
<evidence type="ECO:0000256" key="1">
    <source>
        <dbReference type="SAM" id="SignalP"/>
    </source>
</evidence>
<dbReference type="AlphaFoldDB" id="A0ABD3N4K2"/>
<feature type="chain" id="PRO_5044845878" description="Transmembrane protein" evidence="1">
    <location>
        <begin position="31"/>
        <end position="237"/>
    </location>
</feature>
<evidence type="ECO:0008006" key="4">
    <source>
        <dbReference type="Google" id="ProtNLM"/>
    </source>
</evidence>
<evidence type="ECO:0000313" key="3">
    <source>
        <dbReference type="Proteomes" id="UP001530400"/>
    </source>
</evidence>
<dbReference type="EMBL" id="JALLPJ020001331">
    <property type="protein sequence ID" value="KAL3769492.1"/>
    <property type="molecule type" value="Genomic_DNA"/>
</dbReference>
<keyword evidence="3" id="KW-1185">Reference proteome</keyword>
<name>A0ABD3N4K2_9STRA</name>
<evidence type="ECO:0000313" key="2">
    <source>
        <dbReference type="EMBL" id="KAL3769492.1"/>
    </source>
</evidence>
<proteinExistence type="predicted"/>
<sequence>MMKNSSRILSVLLATIAAMLLVCEHCHVDAFHMPAGQGERLSTSSLGMAPRFDKATQKWFPTNPETEGPAAGQSNSRFIAVTVSLEAYIAQVSKIDTTQQRKSPPPSHFQPRSSLPMYYRAGPVPFFQRIVNTDTYEQAVLKYMAQEGCDRMEAQGNMDAFLENPQDWTYQKMQEKNGAAKKDYVNANMEPKQVVLSTVWAGVVAVFGYDLVTGVAEGRYGRADGDLLHGNIWNLPF</sequence>
<gene>
    <name evidence="2" type="ORF">ACHAWO_006190</name>
</gene>
<feature type="signal peptide" evidence="1">
    <location>
        <begin position="1"/>
        <end position="30"/>
    </location>
</feature>
<accession>A0ABD3N4K2</accession>
<organism evidence="2 3">
    <name type="scientific">Cyclotella atomus</name>
    <dbReference type="NCBI Taxonomy" id="382360"/>
    <lineage>
        <taxon>Eukaryota</taxon>
        <taxon>Sar</taxon>
        <taxon>Stramenopiles</taxon>
        <taxon>Ochrophyta</taxon>
        <taxon>Bacillariophyta</taxon>
        <taxon>Coscinodiscophyceae</taxon>
        <taxon>Thalassiosirophycidae</taxon>
        <taxon>Stephanodiscales</taxon>
        <taxon>Stephanodiscaceae</taxon>
        <taxon>Cyclotella</taxon>
    </lineage>
</organism>
<comment type="caution">
    <text evidence="2">The sequence shown here is derived from an EMBL/GenBank/DDBJ whole genome shotgun (WGS) entry which is preliminary data.</text>
</comment>
<dbReference type="Proteomes" id="UP001530400">
    <property type="component" value="Unassembled WGS sequence"/>
</dbReference>
<keyword evidence="1" id="KW-0732">Signal</keyword>